<protein>
    <recommendedName>
        <fullName evidence="9">Prenyltransferase</fullName>
    </recommendedName>
</protein>
<feature type="transmembrane region" description="Helical" evidence="6">
    <location>
        <begin position="268"/>
        <end position="287"/>
    </location>
</feature>
<evidence type="ECO:0000256" key="5">
    <source>
        <dbReference type="ARBA" id="ARBA00023136"/>
    </source>
</evidence>
<dbReference type="OrthoDB" id="8559716at2"/>
<dbReference type="InterPro" id="IPR044878">
    <property type="entry name" value="UbiA_sf"/>
</dbReference>
<comment type="caution">
    <text evidence="7">The sequence shown here is derived from an EMBL/GenBank/DDBJ whole genome shotgun (WGS) entry which is preliminary data.</text>
</comment>
<reference evidence="7 8" key="1">
    <citation type="submission" date="2015-10" db="EMBL/GenBank/DDBJ databases">
        <title>Transcriptomic analysis of a linuron degrading triple-species bacterial consortium.</title>
        <authorList>
            <person name="Albers P."/>
        </authorList>
    </citation>
    <scope>NUCLEOTIDE SEQUENCE [LARGE SCALE GENOMIC DNA]</scope>
    <source>
        <strain evidence="7 8">WDL6</strain>
    </source>
</reference>
<feature type="transmembrane region" description="Helical" evidence="6">
    <location>
        <begin position="113"/>
        <end position="129"/>
    </location>
</feature>
<organism evidence="7 8">
    <name type="scientific">Hyphomicrobium sulfonivorans</name>
    <dbReference type="NCBI Taxonomy" id="121290"/>
    <lineage>
        <taxon>Bacteria</taxon>
        <taxon>Pseudomonadati</taxon>
        <taxon>Pseudomonadota</taxon>
        <taxon>Alphaproteobacteria</taxon>
        <taxon>Hyphomicrobiales</taxon>
        <taxon>Hyphomicrobiaceae</taxon>
        <taxon>Hyphomicrobium</taxon>
    </lineage>
</organism>
<keyword evidence="3 6" id="KW-0812">Transmembrane</keyword>
<evidence type="ECO:0008006" key="9">
    <source>
        <dbReference type="Google" id="ProtNLM"/>
    </source>
</evidence>
<evidence type="ECO:0000256" key="1">
    <source>
        <dbReference type="ARBA" id="ARBA00004141"/>
    </source>
</evidence>
<dbReference type="CDD" id="cd13964">
    <property type="entry name" value="PT_UbiA_1"/>
    <property type="match status" value="1"/>
</dbReference>
<dbReference type="PATRIC" id="fig|121290.4.peg.562"/>
<dbReference type="Gene3D" id="1.10.357.140">
    <property type="entry name" value="UbiA prenyltransferase"/>
    <property type="match status" value="1"/>
</dbReference>
<dbReference type="PANTHER" id="PTHR42723">
    <property type="entry name" value="CHLOROPHYLL SYNTHASE"/>
    <property type="match status" value="1"/>
</dbReference>
<keyword evidence="8" id="KW-1185">Reference proteome</keyword>
<gene>
    <name evidence="7" type="ORF">APY04_2960</name>
</gene>
<dbReference type="Proteomes" id="UP000059074">
    <property type="component" value="Unassembled WGS sequence"/>
</dbReference>
<evidence type="ECO:0000256" key="2">
    <source>
        <dbReference type="ARBA" id="ARBA00022475"/>
    </source>
</evidence>
<dbReference type="InterPro" id="IPR000537">
    <property type="entry name" value="UbiA_prenyltransferase"/>
</dbReference>
<evidence type="ECO:0000313" key="8">
    <source>
        <dbReference type="Proteomes" id="UP000059074"/>
    </source>
</evidence>
<comment type="subcellular location">
    <subcellularLocation>
        <location evidence="1">Membrane</location>
        <topology evidence="1">Multi-pass membrane protein</topology>
    </subcellularLocation>
</comment>
<dbReference type="EMBL" id="LMTR01000082">
    <property type="protein sequence ID" value="KWT65211.1"/>
    <property type="molecule type" value="Genomic_DNA"/>
</dbReference>
<dbReference type="Pfam" id="PF01040">
    <property type="entry name" value="UbiA"/>
    <property type="match status" value="1"/>
</dbReference>
<feature type="transmembrane region" description="Helical" evidence="6">
    <location>
        <begin position="31"/>
        <end position="64"/>
    </location>
</feature>
<dbReference type="STRING" id="121290.APY04_2960"/>
<evidence type="ECO:0000256" key="3">
    <source>
        <dbReference type="ARBA" id="ARBA00022692"/>
    </source>
</evidence>
<feature type="transmembrane region" description="Helical" evidence="6">
    <location>
        <begin position="246"/>
        <end position="262"/>
    </location>
</feature>
<keyword evidence="5 6" id="KW-0472">Membrane</keyword>
<evidence type="ECO:0000313" key="7">
    <source>
        <dbReference type="EMBL" id="KWT65211.1"/>
    </source>
</evidence>
<sequence length="290" mass="30155">MGSLATGRIGPWRTALLLGRVSNLPTVWSNVIAASALAGGGALLSTAVTALAISLMYVGGMYLNDAFDREIDARERPERPIPSGSIAPELVFAVGAALLVIGIVLLAFEREEAGLAGLALGAAIILYNWHHKGNPVAPFVMGLCRALVYVAAGLVVFPDVQFDVLVPAAALLAYVAGLTFTARLENVDRVTSLWPLSLLAAPVIVAAVAGAFSPLSLLIYVMLAAVGWRVATLLRRRAAGDVSQAVALLIAAISLVDALFATTTGVHYAAIACLLCFGLTLVLQRFVPAT</sequence>
<evidence type="ECO:0000256" key="6">
    <source>
        <dbReference type="SAM" id="Phobius"/>
    </source>
</evidence>
<proteinExistence type="predicted"/>
<dbReference type="InterPro" id="IPR050475">
    <property type="entry name" value="Prenyltransferase_related"/>
</dbReference>
<evidence type="ECO:0000256" key="4">
    <source>
        <dbReference type="ARBA" id="ARBA00022989"/>
    </source>
</evidence>
<name>A0A109BAK4_HYPSL</name>
<dbReference type="GO" id="GO:0016020">
    <property type="term" value="C:membrane"/>
    <property type="evidence" value="ECO:0007669"/>
    <property type="project" value="UniProtKB-SubCell"/>
</dbReference>
<keyword evidence="4 6" id="KW-1133">Transmembrane helix</keyword>
<dbReference type="GO" id="GO:0016765">
    <property type="term" value="F:transferase activity, transferring alkyl or aryl (other than methyl) groups"/>
    <property type="evidence" value="ECO:0007669"/>
    <property type="project" value="InterPro"/>
</dbReference>
<keyword evidence="2" id="KW-1003">Cell membrane</keyword>
<dbReference type="PANTHER" id="PTHR42723:SF1">
    <property type="entry name" value="CHLOROPHYLL SYNTHASE, CHLOROPLASTIC"/>
    <property type="match status" value="1"/>
</dbReference>
<feature type="transmembrane region" description="Helical" evidence="6">
    <location>
        <begin position="85"/>
        <end position="107"/>
    </location>
</feature>
<dbReference type="AlphaFoldDB" id="A0A109BAK4"/>
<feature type="transmembrane region" description="Helical" evidence="6">
    <location>
        <begin position="193"/>
        <end position="211"/>
    </location>
</feature>
<dbReference type="RefSeq" id="WP_068463841.1">
    <property type="nucleotide sequence ID" value="NZ_LMTR01000082.1"/>
</dbReference>
<accession>A0A109BAK4</accession>
<feature type="transmembrane region" description="Helical" evidence="6">
    <location>
        <begin position="136"/>
        <end position="158"/>
    </location>
</feature>
<feature type="transmembrane region" description="Helical" evidence="6">
    <location>
        <begin position="164"/>
        <end position="181"/>
    </location>
</feature>